<dbReference type="Gramene" id="Psat01G0088100-T1">
    <property type="protein sequence ID" value="KAI5441575.1"/>
    <property type="gene ID" value="KIW84_010881"/>
</dbReference>
<dbReference type="AlphaFoldDB" id="A0A9D5BE29"/>
<reference evidence="1 2" key="1">
    <citation type="journal article" date="2022" name="Nat. Genet.">
        <title>Improved pea reference genome and pan-genome highlight genomic features and evolutionary characteristics.</title>
        <authorList>
            <person name="Yang T."/>
            <person name="Liu R."/>
            <person name="Luo Y."/>
            <person name="Hu S."/>
            <person name="Wang D."/>
            <person name="Wang C."/>
            <person name="Pandey M.K."/>
            <person name="Ge S."/>
            <person name="Xu Q."/>
            <person name="Li N."/>
            <person name="Li G."/>
            <person name="Huang Y."/>
            <person name="Saxena R.K."/>
            <person name="Ji Y."/>
            <person name="Li M."/>
            <person name="Yan X."/>
            <person name="He Y."/>
            <person name="Liu Y."/>
            <person name="Wang X."/>
            <person name="Xiang C."/>
            <person name="Varshney R.K."/>
            <person name="Ding H."/>
            <person name="Gao S."/>
            <person name="Zong X."/>
        </authorList>
    </citation>
    <scope>NUCLEOTIDE SEQUENCE [LARGE SCALE GENOMIC DNA]</scope>
    <source>
        <strain evidence="1 2">cv. Zhongwan 6</strain>
    </source>
</reference>
<comment type="caution">
    <text evidence="1">The sequence shown here is derived from an EMBL/GenBank/DDBJ whole genome shotgun (WGS) entry which is preliminary data.</text>
</comment>
<organism evidence="1 2">
    <name type="scientific">Pisum sativum</name>
    <name type="common">Garden pea</name>
    <name type="synonym">Lathyrus oleraceus</name>
    <dbReference type="NCBI Taxonomy" id="3888"/>
    <lineage>
        <taxon>Eukaryota</taxon>
        <taxon>Viridiplantae</taxon>
        <taxon>Streptophyta</taxon>
        <taxon>Embryophyta</taxon>
        <taxon>Tracheophyta</taxon>
        <taxon>Spermatophyta</taxon>
        <taxon>Magnoliopsida</taxon>
        <taxon>eudicotyledons</taxon>
        <taxon>Gunneridae</taxon>
        <taxon>Pentapetalae</taxon>
        <taxon>rosids</taxon>
        <taxon>fabids</taxon>
        <taxon>Fabales</taxon>
        <taxon>Fabaceae</taxon>
        <taxon>Papilionoideae</taxon>
        <taxon>50 kb inversion clade</taxon>
        <taxon>NPAAA clade</taxon>
        <taxon>Hologalegina</taxon>
        <taxon>IRL clade</taxon>
        <taxon>Fabeae</taxon>
        <taxon>Lathyrus</taxon>
    </lineage>
</organism>
<protein>
    <submittedName>
        <fullName evidence="1">Uncharacterized protein</fullName>
    </submittedName>
</protein>
<dbReference type="EMBL" id="JAMSHJ010000001">
    <property type="protein sequence ID" value="KAI5441575.1"/>
    <property type="molecule type" value="Genomic_DNA"/>
</dbReference>
<evidence type="ECO:0000313" key="2">
    <source>
        <dbReference type="Proteomes" id="UP001058974"/>
    </source>
</evidence>
<gene>
    <name evidence="1" type="ORF">KIW84_010881</name>
</gene>
<keyword evidence="2" id="KW-1185">Reference proteome</keyword>
<evidence type="ECO:0000313" key="1">
    <source>
        <dbReference type="EMBL" id="KAI5441575.1"/>
    </source>
</evidence>
<accession>A0A9D5BE29</accession>
<name>A0A9D5BE29_PEA</name>
<sequence length="214" mass="24825">MQQTPLKLHSFSILINVNSKKRKGKGKTSSSRPPTMNFPRLLTTYHQREIFMAYFHEEKIIPPRSGGLLYARLLIEVFKYYNVKLANEIRIKVTETNSLTTKDIINNKMGFLFNNATYTIKYLDEATTKPSIPPFPHPQEDVGPTNKMIMDYMVQRFDNMDHHFSGIHQKLAGLLNRVGHLEASQRGLENNENEDMKQGKSLTIFFLLFNLFQL</sequence>
<proteinExistence type="predicted"/>
<dbReference type="Proteomes" id="UP001058974">
    <property type="component" value="Chromosome 1"/>
</dbReference>